<comment type="caution">
    <text evidence="1">The sequence shown here is derived from an EMBL/GenBank/DDBJ whole genome shotgun (WGS) entry which is preliminary data.</text>
</comment>
<organism evidence="1 2">
    <name type="scientific">Phytophthora fragariae</name>
    <dbReference type="NCBI Taxonomy" id="53985"/>
    <lineage>
        <taxon>Eukaryota</taxon>
        <taxon>Sar</taxon>
        <taxon>Stramenopiles</taxon>
        <taxon>Oomycota</taxon>
        <taxon>Peronosporomycetes</taxon>
        <taxon>Peronosporales</taxon>
        <taxon>Peronosporaceae</taxon>
        <taxon>Phytophthora</taxon>
    </lineage>
</organism>
<dbReference type="InterPro" id="IPR027417">
    <property type="entry name" value="P-loop_NTPase"/>
</dbReference>
<dbReference type="Gene3D" id="3.40.50.300">
    <property type="entry name" value="P-loop containing nucleotide triphosphate hydrolases"/>
    <property type="match status" value="1"/>
</dbReference>
<dbReference type="Proteomes" id="UP000440367">
    <property type="component" value="Unassembled WGS sequence"/>
</dbReference>
<dbReference type="SUPFAM" id="SSF52540">
    <property type="entry name" value="P-loop containing nucleoside triphosphate hydrolases"/>
    <property type="match status" value="2"/>
</dbReference>
<evidence type="ECO:0000313" key="2">
    <source>
        <dbReference type="Proteomes" id="UP000440367"/>
    </source>
</evidence>
<proteinExistence type="predicted"/>
<dbReference type="EMBL" id="QXGD01000153">
    <property type="protein sequence ID" value="KAE9250342.1"/>
    <property type="molecule type" value="Genomic_DNA"/>
</dbReference>
<sequence length="620" mass="70678">MINYSDPAYKLKLFLAKKGSAWLTVADVMKGVSDTTGLKPFDNAGAPLHLVGLSKKNLRFEVKKEHVEAKTTPVHVLVVAPEVESKRPAGDEFEHLTKRLKLIAPKTLTDFTKLSVNKNEFQLDSLRAKQNSDWPIVETPGLHTFWEGFGEFPLFYFVRMEEVVFWEVIKKLLFGKDRVVIIGSPGVGKSCFLMLIAFHLACTKNKKVLVIRRLKQREEKNAVVYFDGQGSYARLLNLSSNDILAIRSQTKGAIVLVDGFDQAQVEEVKNEYVPFSFLATSCQFDAKQDDSSRIVVLPAWRDADLLQYAKLTDWVVETGWRKTKRLEDSTWPKLVKKQYFYSGGSLREFCREREELQIRVASDCCSVKNGQAFDLVYNYGGGQSSGQVDRLRRHYITDCHEEAHYYDHRWWKLSVDSGYVLGELGWIIDSDKQLEVYQYAKSVGAGFHGVAYELLLHSAVRGAFAKRKPIVLKMREGSRYEKIEIRVPNVVCSGDDEASCYHHLSKLGKETYWHPNYPFFPFIDAVTTCKAFPGGSDEFDPIVAYIQVTIRTEKKFKQERLRRLNKEMNKNELLKGMKRAFVVVGPDSSVCKNFNLRNAPDSFLAMVGCFSPDQLKPEAS</sequence>
<reference evidence="1 2" key="1">
    <citation type="submission" date="2018-08" db="EMBL/GenBank/DDBJ databases">
        <title>Genomic investigation of the strawberry pathogen Phytophthora fragariae indicates pathogenicity is determined by transcriptional variation in three key races.</title>
        <authorList>
            <person name="Adams T.M."/>
            <person name="Armitage A.D."/>
            <person name="Sobczyk M.K."/>
            <person name="Bates H.J."/>
            <person name="Dunwell J.M."/>
            <person name="Nellist C.F."/>
            <person name="Harrison R.J."/>
        </authorList>
    </citation>
    <scope>NUCLEOTIDE SEQUENCE [LARGE SCALE GENOMIC DNA]</scope>
    <source>
        <strain evidence="1 2">BC-1</strain>
    </source>
</reference>
<gene>
    <name evidence="1" type="ORF">PF002_g4831</name>
</gene>
<protein>
    <recommendedName>
        <fullName evidence="3">Crinkler (CRN) family protein</fullName>
    </recommendedName>
</protein>
<evidence type="ECO:0000313" key="1">
    <source>
        <dbReference type="EMBL" id="KAE9250342.1"/>
    </source>
</evidence>
<accession>A0A6A4A5V6</accession>
<name>A0A6A4A5V6_9STRA</name>
<dbReference type="AlphaFoldDB" id="A0A6A4A5V6"/>
<evidence type="ECO:0008006" key="3">
    <source>
        <dbReference type="Google" id="ProtNLM"/>
    </source>
</evidence>